<dbReference type="SMART" id="SM00320">
    <property type="entry name" value="WD40"/>
    <property type="match status" value="3"/>
</dbReference>
<comment type="similarity">
    <text evidence="2">Belongs to the WD repeat RBAP46/RBAP48/MSI1 family.</text>
</comment>
<feature type="domain" description="Histone-binding protein RBBP4-like N-terminal" evidence="9">
    <location>
        <begin position="13"/>
        <end position="87"/>
    </location>
</feature>
<evidence type="ECO:0000256" key="5">
    <source>
        <dbReference type="ARBA" id="ARBA00022853"/>
    </source>
</evidence>
<dbReference type="InterPro" id="IPR050459">
    <property type="entry name" value="WD_repeat_RBAP46/RBAP48/MSI1"/>
</dbReference>
<comment type="subcellular location">
    <subcellularLocation>
        <location evidence="1">Nucleus</location>
    </subcellularLocation>
</comment>
<dbReference type="PROSITE" id="PS00678">
    <property type="entry name" value="WD_REPEATS_1"/>
    <property type="match status" value="1"/>
</dbReference>
<dbReference type="PROSITE" id="PS50082">
    <property type="entry name" value="WD_REPEATS_2"/>
    <property type="match status" value="2"/>
</dbReference>
<evidence type="ECO:0000313" key="10">
    <source>
        <dbReference type="EMBL" id="KAK8943725.1"/>
    </source>
</evidence>
<keyword evidence="3 7" id="KW-0853">WD repeat</keyword>
<dbReference type="InterPro" id="IPR022052">
    <property type="entry name" value="Histone-bd_RBBP4-like_N"/>
</dbReference>
<name>A0ABR2LLK9_9ASPA</name>
<dbReference type="EMBL" id="JBBWWR010000018">
    <property type="protein sequence ID" value="KAK8943725.1"/>
    <property type="molecule type" value="Genomic_DNA"/>
</dbReference>
<protein>
    <submittedName>
        <fullName evidence="10">Histone-binding protein MSI1</fullName>
    </submittedName>
</protein>
<evidence type="ECO:0000256" key="7">
    <source>
        <dbReference type="PROSITE-ProRule" id="PRU00221"/>
    </source>
</evidence>
<sequence length="270" mass="29844">MEIADEGPALAAEEYKVWKKNSPVLYDLVISHALEWPSLTVQWLPSSYSPSSSSSSSSSSPIQRLILGTHTSDDTPNFLMISAVLFPSPRHLTSEPTLSSPVGLLPNVRIEQRIRHEGEVNRARHMPQNPSLIATKTCGPDVHVFDSRKRPPSPPEGGAGGPDFSLSGHSNEGYGLAWNSMKEGYLLSGSYDSKICLWDVGNAMNEKGFRTKEVFGGHEAAVEDVAWHRENENMFGSVSDDHHLMLWDLRSPRKPEYSVVAHEDEVKQLA</sequence>
<dbReference type="InterPro" id="IPR019775">
    <property type="entry name" value="WD40_repeat_CS"/>
</dbReference>
<accession>A0ABR2LLK9</accession>
<evidence type="ECO:0000256" key="8">
    <source>
        <dbReference type="SAM" id="MobiDB-lite"/>
    </source>
</evidence>
<dbReference type="Pfam" id="PF12265">
    <property type="entry name" value="CAF1C_H4-bd"/>
    <property type="match status" value="1"/>
</dbReference>
<gene>
    <name evidence="10" type="primary">MSI1</name>
    <name evidence="10" type="ORF">KSP40_PGU005257</name>
</gene>
<evidence type="ECO:0000256" key="1">
    <source>
        <dbReference type="ARBA" id="ARBA00004123"/>
    </source>
</evidence>
<keyword evidence="4" id="KW-0677">Repeat</keyword>
<feature type="region of interest" description="Disordered" evidence="8">
    <location>
        <begin position="142"/>
        <end position="166"/>
    </location>
</feature>
<feature type="repeat" description="WD" evidence="7">
    <location>
        <begin position="215"/>
        <end position="257"/>
    </location>
</feature>
<dbReference type="InterPro" id="IPR001680">
    <property type="entry name" value="WD40_rpt"/>
</dbReference>
<dbReference type="Pfam" id="PF00400">
    <property type="entry name" value="WD40"/>
    <property type="match status" value="2"/>
</dbReference>
<dbReference type="InterPro" id="IPR015943">
    <property type="entry name" value="WD40/YVTN_repeat-like_dom_sf"/>
</dbReference>
<feature type="repeat" description="WD" evidence="7">
    <location>
        <begin position="166"/>
        <end position="200"/>
    </location>
</feature>
<evidence type="ECO:0000259" key="9">
    <source>
        <dbReference type="Pfam" id="PF12265"/>
    </source>
</evidence>
<organism evidence="10 11">
    <name type="scientific">Platanthera guangdongensis</name>
    <dbReference type="NCBI Taxonomy" id="2320717"/>
    <lineage>
        <taxon>Eukaryota</taxon>
        <taxon>Viridiplantae</taxon>
        <taxon>Streptophyta</taxon>
        <taxon>Embryophyta</taxon>
        <taxon>Tracheophyta</taxon>
        <taxon>Spermatophyta</taxon>
        <taxon>Magnoliopsida</taxon>
        <taxon>Liliopsida</taxon>
        <taxon>Asparagales</taxon>
        <taxon>Orchidaceae</taxon>
        <taxon>Orchidoideae</taxon>
        <taxon>Orchideae</taxon>
        <taxon>Orchidinae</taxon>
        <taxon>Platanthera</taxon>
    </lineage>
</organism>
<dbReference type="PANTHER" id="PTHR22850">
    <property type="entry name" value="WD40 REPEAT FAMILY"/>
    <property type="match status" value="1"/>
</dbReference>
<dbReference type="Proteomes" id="UP001412067">
    <property type="component" value="Unassembled WGS sequence"/>
</dbReference>
<proteinExistence type="inferred from homology"/>
<evidence type="ECO:0000256" key="4">
    <source>
        <dbReference type="ARBA" id="ARBA00022737"/>
    </source>
</evidence>
<dbReference type="SUPFAM" id="SSF50978">
    <property type="entry name" value="WD40 repeat-like"/>
    <property type="match status" value="1"/>
</dbReference>
<evidence type="ECO:0000256" key="3">
    <source>
        <dbReference type="ARBA" id="ARBA00022574"/>
    </source>
</evidence>
<keyword evidence="11" id="KW-1185">Reference proteome</keyword>
<keyword evidence="6" id="KW-0539">Nucleus</keyword>
<reference evidence="10 11" key="1">
    <citation type="journal article" date="2022" name="Nat. Plants">
        <title>Genomes of leafy and leafless Platanthera orchids illuminate the evolution of mycoheterotrophy.</title>
        <authorList>
            <person name="Li M.H."/>
            <person name="Liu K.W."/>
            <person name="Li Z."/>
            <person name="Lu H.C."/>
            <person name="Ye Q.L."/>
            <person name="Zhang D."/>
            <person name="Wang J.Y."/>
            <person name="Li Y.F."/>
            <person name="Zhong Z.M."/>
            <person name="Liu X."/>
            <person name="Yu X."/>
            <person name="Liu D.K."/>
            <person name="Tu X.D."/>
            <person name="Liu B."/>
            <person name="Hao Y."/>
            <person name="Liao X.Y."/>
            <person name="Jiang Y.T."/>
            <person name="Sun W.H."/>
            <person name="Chen J."/>
            <person name="Chen Y.Q."/>
            <person name="Ai Y."/>
            <person name="Zhai J.W."/>
            <person name="Wu S.S."/>
            <person name="Zhou Z."/>
            <person name="Hsiao Y.Y."/>
            <person name="Wu W.L."/>
            <person name="Chen Y.Y."/>
            <person name="Lin Y.F."/>
            <person name="Hsu J.L."/>
            <person name="Li C.Y."/>
            <person name="Wang Z.W."/>
            <person name="Zhao X."/>
            <person name="Zhong W.Y."/>
            <person name="Ma X.K."/>
            <person name="Ma L."/>
            <person name="Huang J."/>
            <person name="Chen G.Z."/>
            <person name="Huang M.Z."/>
            <person name="Huang L."/>
            <person name="Peng D.H."/>
            <person name="Luo Y.B."/>
            <person name="Zou S.Q."/>
            <person name="Chen S.P."/>
            <person name="Lan S."/>
            <person name="Tsai W.C."/>
            <person name="Van de Peer Y."/>
            <person name="Liu Z.J."/>
        </authorList>
    </citation>
    <scope>NUCLEOTIDE SEQUENCE [LARGE SCALE GENOMIC DNA]</scope>
    <source>
        <strain evidence="10">Lor288</strain>
    </source>
</reference>
<evidence type="ECO:0000256" key="2">
    <source>
        <dbReference type="ARBA" id="ARBA00009341"/>
    </source>
</evidence>
<keyword evidence="5" id="KW-0156">Chromatin regulator</keyword>
<dbReference type="InterPro" id="IPR036322">
    <property type="entry name" value="WD40_repeat_dom_sf"/>
</dbReference>
<evidence type="ECO:0000313" key="11">
    <source>
        <dbReference type="Proteomes" id="UP001412067"/>
    </source>
</evidence>
<evidence type="ECO:0000256" key="6">
    <source>
        <dbReference type="ARBA" id="ARBA00023242"/>
    </source>
</evidence>
<comment type="caution">
    <text evidence="10">The sequence shown here is derived from an EMBL/GenBank/DDBJ whole genome shotgun (WGS) entry which is preliminary data.</text>
</comment>
<dbReference type="PROSITE" id="PS50294">
    <property type="entry name" value="WD_REPEATS_REGION"/>
    <property type="match status" value="2"/>
</dbReference>
<dbReference type="Gene3D" id="2.130.10.10">
    <property type="entry name" value="YVTN repeat-like/Quinoprotein amine dehydrogenase"/>
    <property type="match status" value="1"/>
</dbReference>